<evidence type="ECO:0000259" key="5">
    <source>
        <dbReference type="Pfam" id="PF08245"/>
    </source>
</evidence>
<dbReference type="AlphaFoldDB" id="A0A291GV13"/>
<keyword evidence="2" id="KW-0961">Cell wall biogenesis/degradation</keyword>
<evidence type="ECO:0000313" key="6">
    <source>
        <dbReference type="EMBL" id="ATG54053.1"/>
    </source>
</evidence>
<evidence type="ECO:0000256" key="2">
    <source>
        <dbReference type="RuleBase" id="RU004135"/>
    </source>
</evidence>
<dbReference type="GO" id="GO:0071555">
    <property type="term" value="P:cell wall organization"/>
    <property type="evidence" value="ECO:0007669"/>
    <property type="project" value="UniProtKB-KW"/>
</dbReference>
<keyword evidence="2" id="KW-0573">Peptidoglycan synthesis</keyword>
<dbReference type="Pfam" id="PF02875">
    <property type="entry name" value="Mur_ligase_C"/>
    <property type="match status" value="1"/>
</dbReference>
<feature type="domain" description="Mur ligase central" evidence="5">
    <location>
        <begin position="44"/>
        <end position="201"/>
    </location>
</feature>
<name>A0A291GV13_9MICO</name>
<dbReference type="PANTHER" id="PTHR23135:SF4">
    <property type="entry name" value="UDP-N-ACETYLMURAMOYL-L-ALANYL-D-GLUTAMATE--2,6-DIAMINOPIMELATE LIGASE MURE HOMOLOG, CHLOROPLASTIC"/>
    <property type="match status" value="1"/>
</dbReference>
<comment type="pathway">
    <text evidence="2">Cell wall biogenesis; peptidoglycan biosynthesis.</text>
</comment>
<keyword evidence="7" id="KW-1185">Reference proteome</keyword>
<dbReference type="InterPro" id="IPR036565">
    <property type="entry name" value="Mur-like_cat_sf"/>
</dbReference>
<evidence type="ECO:0000256" key="3">
    <source>
        <dbReference type="SAM" id="MobiDB-lite"/>
    </source>
</evidence>
<dbReference type="Pfam" id="PF08245">
    <property type="entry name" value="Mur_ligase_M"/>
    <property type="match status" value="1"/>
</dbReference>
<keyword evidence="6" id="KW-0436">Ligase</keyword>
<dbReference type="GO" id="GO:0009252">
    <property type="term" value="P:peptidoglycan biosynthetic process"/>
    <property type="evidence" value="ECO:0007669"/>
    <property type="project" value="UniProtKB-UniPathway"/>
</dbReference>
<evidence type="ECO:0000313" key="7">
    <source>
        <dbReference type="Proteomes" id="UP000217889"/>
    </source>
</evidence>
<dbReference type="EMBL" id="CP023564">
    <property type="protein sequence ID" value="ATG54053.1"/>
    <property type="molecule type" value="Genomic_DNA"/>
</dbReference>
<comment type="similarity">
    <text evidence="1">Belongs to the MurCDEF family. MurE subfamily.</text>
</comment>
<dbReference type="Gene3D" id="3.40.1190.10">
    <property type="entry name" value="Mur-like, catalytic domain"/>
    <property type="match status" value="1"/>
</dbReference>
<dbReference type="GO" id="GO:0016881">
    <property type="term" value="F:acid-amino acid ligase activity"/>
    <property type="evidence" value="ECO:0007669"/>
    <property type="project" value="InterPro"/>
</dbReference>
<dbReference type="Proteomes" id="UP000217889">
    <property type="component" value="Chromosome"/>
</dbReference>
<dbReference type="GO" id="GO:0008360">
    <property type="term" value="P:regulation of cell shape"/>
    <property type="evidence" value="ECO:0007669"/>
    <property type="project" value="UniProtKB-KW"/>
</dbReference>
<feature type="domain" description="Mur ligase C-terminal" evidence="4">
    <location>
        <begin position="288"/>
        <end position="411"/>
    </location>
</feature>
<dbReference type="SUPFAM" id="SSF53244">
    <property type="entry name" value="MurD-like peptide ligases, peptide-binding domain"/>
    <property type="match status" value="1"/>
</dbReference>
<feature type="region of interest" description="Disordered" evidence="3">
    <location>
        <begin position="12"/>
        <end position="37"/>
    </location>
</feature>
<dbReference type="NCBIfam" id="TIGR01085">
    <property type="entry name" value="murE"/>
    <property type="match status" value="1"/>
</dbReference>
<protein>
    <submittedName>
        <fullName evidence="6">UDP-N-acetylmuramoyl-L-alanyl-D-glutamate--2, 6-diaminopimelate ligase</fullName>
    </submittedName>
</protein>
<dbReference type="InterPro" id="IPR013221">
    <property type="entry name" value="Mur_ligase_cen"/>
</dbReference>
<gene>
    <name evidence="6" type="ORF">CFK41_04145</name>
</gene>
<dbReference type="PANTHER" id="PTHR23135">
    <property type="entry name" value="MUR LIGASE FAMILY MEMBER"/>
    <property type="match status" value="1"/>
</dbReference>
<dbReference type="SUPFAM" id="SSF53623">
    <property type="entry name" value="MurD-like peptide ligases, catalytic domain"/>
    <property type="match status" value="1"/>
</dbReference>
<dbReference type="GO" id="GO:0005524">
    <property type="term" value="F:ATP binding"/>
    <property type="evidence" value="ECO:0007669"/>
    <property type="project" value="InterPro"/>
</dbReference>
<dbReference type="OrthoDB" id="9800958at2"/>
<organism evidence="6 7">
    <name type="scientific">Brachybacterium ginsengisoli</name>
    <dbReference type="NCBI Taxonomy" id="1331682"/>
    <lineage>
        <taxon>Bacteria</taxon>
        <taxon>Bacillati</taxon>
        <taxon>Actinomycetota</taxon>
        <taxon>Actinomycetes</taxon>
        <taxon>Micrococcales</taxon>
        <taxon>Dermabacteraceae</taxon>
        <taxon>Brachybacterium</taxon>
    </lineage>
</organism>
<dbReference type="InterPro" id="IPR005761">
    <property type="entry name" value="UDP-N-AcMur-Glu-dNH2Pim_ligase"/>
</dbReference>
<keyword evidence="2" id="KW-0131">Cell cycle</keyword>
<keyword evidence="2" id="KW-0132">Cell division</keyword>
<sequence>MWWDGCVSWPGVGRSSRGSRMNRQENDRIRPVSPPAGRPLISAVTGTNGKTSVATATVQLMRLVGWSAAGYDSTGITDVAGVLHEARPRRSPDYLPELIERQVQAGAEAISLEAFVGILKDGLFERVPVDVAVCTGLERDHLDVHGSLEAYWGAKLSLFSQHLRADGVAVMATDCVRGEMVREAVASRGARLLTVGEGGDVHFTETLGFGGKPAVGRAADGAALGSGAEGRGTVGLLTVGSQTLETTLPVRHSIAVTNLLLAATAVIAAGAPAEAVAAALSKVAPPPGRLETISLQDGITAMVDTAHNPAALRTALEAVRRETEGRLLVVFGAGGERDRAKRPEMGEIAAALADVVVLTDDNPRREPPQRIRSEVRAGCPECLEIPRRSDAIRAALLMARPGDTVLVAGKGDETVQLVGTERLPHDDRAVIREALAHP</sequence>
<proteinExistence type="inferred from homology"/>
<keyword evidence="2" id="KW-0133">Cell shape</keyword>
<dbReference type="GO" id="GO:0005737">
    <property type="term" value="C:cytoplasm"/>
    <property type="evidence" value="ECO:0007669"/>
    <property type="project" value="UniProtKB-SubCell"/>
</dbReference>
<dbReference type="KEGG" id="bgg:CFK41_04145"/>
<dbReference type="Gene3D" id="3.90.190.20">
    <property type="entry name" value="Mur ligase, C-terminal domain"/>
    <property type="match status" value="1"/>
</dbReference>
<dbReference type="InterPro" id="IPR004101">
    <property type="entry name" value="Mur_ligase_C"/>
</dbReference>
<reference evidence="6 7" key="1">
    <citation type="journal article" date="2014" name="Int. J. Syst. Evol. Microbiol.">
        <title>Brachybacterium ginsengisoli sp. nov., isolated from soil of a ginseng field.</title>
        <authorList>
            <person name="Hoang V.A."/>
            <person name="Kim Y.J."/>
            <person name="Nguyen N.L."/>
            <person name="Yang D.C."/>
        </authorList>
    </citation>
    <scope>NUCLEOTIDE SEQUENCE [LARGE SCALE GENOMIC DNA]</scope>
    <source>
        <strain evidence="6 7">DCY80</strain>
    </source>
</reference>
<evidence type="ECO:0000259" key="4">
    <source>
        <dbReference type="Pfam" id="PF02875"/>
    </source>
</evidence>
<dbReference type="GO" id="GO:0051301">
    <property type="term" value="P:cell division"/>
    <property type="evidence" value="ECO:0007669"/>
    <property type="project" value="UniProtKB-KW"/>
</dbReference>
<dbReference type="UniPathway" id="UPA00219"/>
<evidence type="ECO:0000256" key="1">
    <source>
        <dbReference type="ARBA" id="ARBA00005898"/>
    </source>
</evidence>
<dbReference type="InterPro" id="IPR036615">
    <property type="entry name" value="Mur_ligase_C_dom_sf"/>
</dbReference>
<accession>A0A291GV13</accession>
<comment type="subcellular location">
    <subcellularLocation>
        <location evidence="2">Cytoplasm</location>
    </subcellularLocation>
</comment>